<dbReference type="InterPro" id="IPR011021">
    <property type="entry name" value="Arrestin-like_N"/>
</dbReference>
<keyword evidence="2" id="KW-1133">Transmembrane helix</keyword>
<dbReference type="InterPro" id="IPR014752">
    <property type="entry name" value="Arrestin-like_C"/>
</dbReference>
<dbReference type="Gene3D" id="2.60.40.640">
    <property type="match status" value="1"/>
</dbReference>
<feature type="non-terminal residue" evidence="4">
    <location>
        <position position="1"/>
    </location>
</feature>
<dbReference type="Proteomes" id="UP000053676">
    <property type="component" value="Unassembled WGS sequence"/>
</dbReference>
<dbReference type="OrthoDB" id="5815034at2759"/>
<keyword evidence="2" id="KW-0812">Transmembrane</keyword>
<feature type="transmembrane region" description="Helical" evidence="2">
    <location>
        <begin position="73"/>
        <end position="96"/>
    </location>
</feature>
<comment type="similarity">
    <text evidence="1">Belongs to the arrestin family.</text>
</comment>
<gene>
    <name evidence="4" type="ORF">NECAME_04884</name>
</gene>
<organism evidence="4 5">
    <name type="scientific">Necator americanus</name>
    <name type="common">Human hookworm</name>
    <dbReference type="NCBI Taxonomy" id="51031"/>
    <lineage>
        <taxon>Eukaryota</taxon>
        <taxon>Metazoa</taxon>
        <taxon>Ecdysozoa</taxon>
        <taxon>Nematoda</taxon>
        <taxon>Chromadorea</taxon>
        <taxon>Rhabditida</taxon>
        <taxon>Rhabditina</taxon>
        <taxon>Rhabditomorpha</taxon>
        <taxon>Strongyloidea</taxon>
        <taxon>Ancylostomatidae</taxon>
        <taxon>Bunostominae</taxon>
        <taxon>Necator</taxon>
    </lineage>
</organism>
<dbReference type="AlphaFoldDB" id="W2SNL8"/>
<protein>
    <recommendedName>
        <fullName evidence="3">Arrestin-like N-terminal domain-containing protein</fullName>
    </recommendedName>
</protein>
<dbReference type="EMBL" id="KI668947">
    <property type="protein sequence ID" value="ETN70461.1"/>
    <property type="molecule type" value="Genomic_DNA"/>
</dbReference>
<dbReference type="KEGG" id="nai:NECAME_04884"/>
<evidence type="ECO:0000313" key="5">
    <source>
        <dbReference type="Proteomes" id="UP000053676"/>
    </source>
</evidence>
<evidence type="ECO:0000256" key="2">
    <source>
        <dbReference type="SAM" id="Phobius"/>
    </source>
</evidence>
<keyword evidence="5" id="KW-1185">Reference proteome</keyword>
<accession>W2SNL8</accession>
<reference evidence="5" key="1">
    <citation type="journal article" date="2014" name="Nat. Genet.">
        <title>Genome of the human hookworm Necator americanus.</title>
        <authorList>
            <person name="Tang Y.T."/>
            <person name="Gao X."/>
            <person name="Rosa B.A."/>
            <person name="Abubucker S."/>
            <person name="Hallsworth-Pepin K."/>
            <person name="Martin J."/>
            <person name="Tyagi R."/>
            <person name="Heizer E."/>
            <person name="Zhang X."/>
            <person name="Bhonagiri-Palsikar V."/>
            <person name="Minx P."/>
            <person name="Warren W.C."/>
            <person name="Wang Q."/>
            <person name="Zhan B."/>
            <person name="Hotez P.J."/>
            <person name="Sternberg P.W."/>
            <person name="Dougall A."/>
            <person name="Gaze S.T."/>
            <person name="Mulvenna J."/>
            <person name="Sotillo J."/>
            <person name="Ranganathan S."/>
            <person name="Rabelo E.M."/>
            <person name="Wilson R.K."/>
            <person name="Felgner P.L."/>
            <person name="Bethony J."/>
            <person name="Hawdon J.M."/>
            <person name="Gasser R.B."/>
            <person name="Loukas A."/>
            <person name="Mitreva M."/>
        </authorList>
    </citation>
    <scope>NUCLEOTIDE SEQUENCE [LARGE SCALE GENOMIC DNA]</scope>
</reference>
<keyword evidence="2" id="KW-0472">Membrane</keyword>
<name>W2SNL8_NECAM</name>
<evidence type="ECO:0000256" key="1">
    <source>
        <dbReference type="ARBA" id="ARBA00005298"/>
    </source>
</evidence>
<proteinExistence type="inferred from homology"/>
<dbReference type="SUPFAM" id="SSF81296">
    <property type="entry name" value="E set domains"/>
    <property type="match status" value="1"/>
</dbReference>
<feature type="domain" description="Arrestin-like N-terminal" evidence="3">
    <location>
        <begin position="33"/>
        <end position="76"/>
    </location>
</feature>
<sequence>FQGRCRSAFSGHDSIHTLISNRIPVPIQQFLLPTSKGTMVLAEGYHRLPMLLILPADLPGSFDGKYGAIAYRVVAKVSFFFFLPQFFLLSAFFSVVHL</sequence>
<evidence type="ECO:0000313" key="4">
    <source>
        <dbReference type="EMBL" id="ETN70461.1"/>
    </source>
</evidence>
<dbReference type="InterPro" id="IPR014756">
    <property type="entry name" value="Ig_E-set"/>
</dbReference>
<evidence type="ECO:0000259" key="3">
    <source>
        <dbReference type="Pfam" id="PF00339"/>
    </source>
</evidence>
<dbReference type="Pfam" id="PF00339">
    <property type="entry name" value="Arrestin_N"/>
    <property type="match status" value="1"/>
</dbReference>